<dbReference type="Proteomes" id="UP000294933">
    <property type="component" value="Unassembled WGS sequence"/>
</dbReference>
<evidence type="ECO:0000256" key="3">
    <source>
        <dbReference type="SAM" id="SignalP"/>
    </source>
</evidence>
<accession>A0A4R5XER9</accession>
<evidence type="ECO:0000256" key="1">
    <source>
        <dbReference type="SAM" id="MobiDB-lite"/>
    </source>
</evidence>
<keyword evidence="5" id="KW-1185">Reference proteome</keyword>
<dbReference type="VEuPathDB" id="FungiDB:BD410DRAFT_798178"/>
<sequence>MSKSNSRIPPLALSLLAASANLAVAAQLLSLSRDFKWESDNEWEGYPIAWRIDGVKITWALMIAYFTTAFVACVVGFIGVVKVGSNFRVPVSHHTFTYISRAQRIPSYVRLYRDYSVADLCFNALCTVLLAFASFRPSLRSAVCSEVSQQPELLQGLAEAGLNLENCEQWFEHAVVAVVGATAVLLVIRLQFILVVSNYYKHLVRHQNYNSMELCESPVDDDAPQRIYLLPSRSSMSMSTPNSSASHHRTTANSHSRSRSSSLSNVFIYAPVPLNSLSEEEARDLKATEAWVSRKEHKSHSRSLSYSSSHSSSNVQYGALHRHSGQCTDGVLLSLYSDEGVAHGKSLYEA</sequence>
<evidence type="ECO:0000313" key="4">
    <source>
        <dbReference type="EMBL" id="TDL29639.1"/>
    </source>
</evidence>
<feature type="region of interest" description="Disordered" evidence="1">
    <location>
        <begin position="234"/>
        <end position="258"/>
    </location>
</feature>
<proteinExistence type="predicted"/>
<feature type="signal peptide" evidence="3">
    <location>
        <begin position="1"/>
        <end position="25"/>
    </location>
</feature>
<evidence type="ECO:0000256" key="2">
    <source>
        <dbReference type="SAM" id="Phobius"/>
    </source>
</evidence>
<dbReference type="EMBL" id="ML170156">
    <property type="protein sequence ID" value="TDL29639.1"/>
    <property type="molecule type" value="Genomic_DNA"/>
</dbReference>
<dbReference type="OrthoDB" id="2355659at2759"/>
<keyword evidence="2" id="KW-0472">Membrane</keyword>
<feature type="transmembrane region" description="Helical" evidence="2">
    <location>
        <begin position="57"/>
        <end position="81"/>
    </location>
</feature>
<keyword evidence="3" id="KW-0732">Signal</keyword>
<dbReference type="AlphaFoldDB" id="A0A4R5XER9"/>
<keyword evidence="2" id="KW-1133">Transmembrane helix</keyword>
<reference evidence="4 5" key="1">
    <citation type="submission" date="2018-06" db="EMBL/GenBank/DDBJ databases">
        <title>A transcriptomic atlas of mushroom development highlights an independent origin of complex multicellularity.</title>
        <authorList>
            <consortium name="DOE Joint Genome Institute"/>
            <person name="Krizsan K."/>
            <person name="Almasi E."/>
            <person name="Merenyi Z."/>
            <person name="Sahu N."/>
            <person name="Viragh M."/>
            <person name="Koszo T."/>
            <person name="Mondo S."/>
            <person name="Kiss B."/>
            <person name="Balint B."/>
            <person name="Kues U."/>
            <person name="Barry K."/>
            <person name="Hegedus J.C."/>
            <person name="Henrissat B."/>
            <person name="Johnson J."/>
            <person name="Lipzen A."/>
            <person name="Ohm R."/>
            <person name="Nagy I."/>
            <person name="Pangilinan J."/>
            <person name="Yan J."/>
            <person name="Xiong Y."/>
            <person name="Grigoriev I.V."/>
            <person name="Hibbett D.S."/>
            <person name="Nagy L.G."/>
        </authorList>
    </citation>
    <scope>NUCLEOTIDE SEQUENCE [LARGE SCALE GENOMIC DNA]</scope>
    <source>
        <strain evidence="4 5">SZMC22713</strain>
    </source>
</reference>
<keyword evidence="2" id="KW-0812">Transmembrane</keyword>
<protein>
    <submittedName>
        <fullName evidence="4">Uncharacterized protein</fullName>
    </submittedName>
</protein>
<feature type="region of interest" description="Disordered" evidence="1">
    <location>
        <begin position="291"/>
        <end position="312"/>
    </location>
</feature>
<evidence type="ECO:0000313" key="5">
    <source>
        <dbReference type="Proteomes" id="UP000294933"/>
    </source>
</evidence>
<organism evidence="4 5">
    <name type="scientific">Rickenella mellea</name>
    <dbReference type="NCBI Taxonomy" id="50990"/>
    <lineage>
        <taxon>Eukaryota</taxon>
        <taxon>Fungi</taxon>
        <taxon>Dikarya</taxon>
        <taxon>Basidiomycota</taxon>
        <taxon>Agaricomycotina</taxon>
        <taxon>Agaricomycetes</taxon>
        <taxon>Hymenochaetales</taxon>
        <taxon>Rickenellaceae</taxon>
        <taxon>Rickenella</taxon>
    </lineage>
</organism>
<feature type="compositionally biased region" description="Low complexity" evidence="1">
    <location>
        <begin position="302"/>
        <end position="312"/>
    </location>
</feature>
<feature type="transmembrane region" description="Helical" evidence="2">
    <location>
        <begin position="117"/>
        <end position="135"/>
    </location>
</feature>
<feature type="chain" id="PRO_5020234949" evidence="3">
    <location>
        <begin position="26"/>
        <end position="350"/>
    </location>
</feature>
<name>A0A4R5XER9_9AGAM</name>
<gene>
    <name evidence="4" type="ORF">BD410DRAFT_798178</name>
</gene>
<dbReference type="STRING" id="50990.A0A4R5XER9"/>
<feature type="transmembrane region" description="Helical" evidence="2">
    <location>
        <begin position="174"/>
        <end position="196"/>
    </location>
</feature>